<dbReference type="Pfam" id="PF00155">
    <property type="entry name" value="Aminotran_1_2"/>
    <property type="match status" value="1"/>
</dbReference>
<proteinExistence type="inferred from homology"/>
<comment type="cofactor">
    <cofactor evidence="1">
        <name>pyridoxal 5'-phosphate</name>
        <dbReference type="ChEBI" id="CHEBI:597326"/>
    </cofactor>
</comment>
<evidence type="ECO:0000259" key="6">
    <source>
        <dbReference type="Pfam" id="PF00155"/>
    </source>
</evidence>
<reference evidence="7 8" key="1">
    <citation type="submission" date="2018-09" db="EMBL/GenBank/DDBJ databases">
        <title>A clostridial neurotoxin that targets Anopheles mosquitoes.</title>
        <authorList>
            <person name="Contreras E."/>
            <person name="Masuyer G."/>
            <person name="Qureshi N."/>
            <person name="Chawla S."/>
            <person name="Lim H.L."/>
            <person name="Chen J."/>
            <person name="Stenmark P."/>
            <person name="Gill S."/>
        </authorList>
    </citation>
    <scope>NUCLEOTIDE SEQUENCE [LARGE SCALE GENOMIC DNA]</scope>
    <source>
        <strain evidence="7 8">Cbm</strain>
    </source>
</reference>
<dbReference type="InterPro" id="IPR051798">
    <property type="entry name" value="Class-II_PLP-Dep_Aminotrans"/>
</dbReference>
<dbReference type="SUPFAM" id="SSF53383">
    <property type="entry name" value="PLP-dependent transferases"/>
    <property type="match status" value="1"/>
</dbReference>
<evidence type="ECO:0000256" key="3">
    <source>
        <dbReference type="ARBA" id="ARBA00022898"/>
    </source>
</evidence>
<name>A0A5P3X9H7_PARBF</name>
<dbReference type="InterPro" id="IPR015422">
    <property type="entry name" value="PyrdxlP-dep_Trfase_small"/>
</dbReference>
<evidence type="ECO:0000256" key="1">
    <source>
        <dbReference type="ARBA" id="ARBA00001933"/>
    </source>
</evidence>
<dbReference type="EMBL" id="CP032452">
    <property type="protein sequence ID" value="QEZ67549.1"/>
    <property type="molecule type" value="Genomic_DNA"/>
</dbReference>
<dbReference type="GO" id="GO:0008483">
    <property type="term" value="F:transaminase activity"/>
    <property type="evidence" value="ECO:0007669"/>
    <property type="project" value="UniProtKB-KW"/>
</dbReference>
<dbReference type="InterPro" id="IPR015424">
    <property type="entry name" value="PyrdxlP-dep_Trfase"/>
</dbReference>
<dbReference type="PANTHER" id="PTHR43525">
    <property type="entry name" value="PROTEIN MALY"/>
    <property type="match status" value="1"/>
</dbReference>
<dbReference type="AlphaFoldDB" id="A0A5P3X9H7"/>
<dbReference type="Proteomes" id="UP000326961">
    <property type="component" value="Chromosome"/>
</dbReference>
<dbReference type="Gene3D" id="3.40.640.10">
    <property type="entry name" value="Type I PLP-dependent aspartate aminotransferase-like (Major domain)"/>
    <property type="match status" value="1"/>
</dbReference>
<dbReference type="EC" id="4.4.1.13" evidence="2"/>
<organism evidence="7 8">
    <name type="scientific">Paraclostridium bifermentans</name>
    <name type="common">Clostridium bifermentans</name>
    <dbReference type="NCBI Taxonomy" id="1490"/>
    <lineage>
        <taxon>Bacteria</taxon>
        <taxon>Bacillati</taxon>
        <taxon>Bacillota</taxon>
        <taxon>Clostridia</taxon>
        <taxon>Peptostreptococcales</taxon>
        <taxon>Peptostreptococcaceae</taxon>
        <taxon>Paraclostridium</taxon>
    </lineage>
</organism>
<dbReference type="PANTHER" id="PTHR43525:SF1">
    <property type="entry name" value="PROTEIN MALY"/>
    <property type="match status" value="1"/>
</dbReference>
<dbReference type="InterPro" id="IPR015421">
    <property type="entry name" value="PyrdxlP-dep_Trfase_major"/>
</dbReference>
<evidence type="ECO:0000256" key="4">
    <source>
        <dbReference type="ARBA" id="ARBA00023239"/>
    </source>
</evidence>
<dbReference type="CDD" id="cd00609">
    <property type="entry name" value="AAT_like"/>
    <property type="match status" value="1"/>
</dbReference>
<accession>A0A5P3X9H7</accession>
<dbReference type="GO" id="GO:0047804">
    <property type="term" value="F:cysteine-S-conjugate beta-lyase activity"/>
    <property type="evidence" value="ECO:0007669"/>
    <property type="project" value="UniProtKB-EC"/>
</dbReference>
<evidence type="ECO:0000256" key="5">
    <source>
        <dbReference type="ARBA" id="ARBA00037974"/>
    </source>
</evidence>
<protein>
    <recommendedName>
        <fullName evidence="2">cysteine-S-conjugate beta-lyase</fullName>
        <ecNumber evidence="2">4.4.1.13</ecNumber>
    </recommendedName>
</protein>
<evidence type="ECO:0000256" key="2">
    <source>
        <dbReference type="ARBA" id="ARBA00012224"/>
    </source>
</evidence>
<dbReference type="InterPro" id="IPR004839">
    <property type="entry name" value="Aminotransferase_I/II_large"/>
</dbReference>
<keyword evidence="4" id="KW-0456">Lyase</keyword>
<comment type="similarity">
    <text evidence="5">Belongs to the class-II pyridoxal-phosphate-dependent aminotransferase family. MalY/PatB cystathionine beta-lyase subfamily.</text>
</comment>
<dbReference type="Gene3D" id="3.90.1150.10">
    <property type="entry name" value="Aspartate Aminotransferase, domain 1"/>
    <property type="match status" value="1"/>
</dbReference>
<dbReference type="GO" id="GO:0030170">
    <property type="term" value="F:pyridoxal phosphate binding"/>
    <property type="evidence" value="ECO:0007669"/>
    <property type="project" value="InterPro"/>
</dbReference>
<evidence type="ECO:0000313" key="8">
    <source>
        <dbReference type="Proteomes" id="UP000326961"/>
    </source>
</evidence>
<keyword evidence="7" id="KW-0032">Aminotransferase</keyword>
<dbReference type="InterPro" id="IPR027619">
    <property type="entry name" value="C-S_lyase_PatB-like"/>
</dbReference>
<feature type="domain" description="Aminotransferase class I/classII large" evidence="6">
    <location>
        <begin position="47"/>
        <end position="391"/>
    </location>
</feature>
<evidence type="ECO:0000313" key="7">
    <source>
        <dbReference type="EMBL" id="QEZ67549.1"/>
    </source>
</evidence>
<keyword evidence="3" id="KW-0663">Pyridoxal phosphate</keyword>
<keyword evidence="7" id="KW-0808">Transferase</keyword>
<dbReference type="NCBIfam" id="TIGR04350">
    <property type="entry name" value="C_S_lyase_PatB"/>
    <property type="match status" value="1"/>
</dbReference>
<gene>
    <name evidence="7" type="ORF">D4A35_00885</name>
</gene>
<sequence length="398" mass="45635">MQNKIQGGMSMYKDSFNEGVNRLGTNAVKYDKYKENFNTNEDDIIPMWIADMDFKTCDEITKALQNKLSTGNLGYDTVNGYYESVVKWMRDRHNVEINVEDVVYTPGVVTAINFLLKILIKENDKVLVQSPVYHSFFRVLNENKCDVVQSELFIKNNRYEIDFDEFENKISTGVKVLILCNPHNPIGRVWTKEELEKIVEICESYKVFIISDEIHSDLVFKGYKHTSLTTVAPYYKDNIVTLTAPSKTFNLAGLYVSNAIITDEKLRNRYKELFSTTPNVLGAEALIAAYNKGETWLEELLEYIENNYNYVLNFVNENIPKIKVIKQEGTFLTWLDCRELGLSDDELERFFLEEAKLALSNGTAFGKGGSGFMRMNIGCPISTVKEALDRLKNAVDNM</sequence>